<dbReference type="InterPro" id="IPR001991">
    <property type="entry name" value="Na-dicarboxylate_symporter"/>
</dbReference>
<gene>
    <name evidence="10" type="primary">LOC100909242</name>
</gene>
<feature type="transmembrane region" description="Helical" evidence="7">
    <location>
        <begin position="333"/>
        <end position="353"/>
    </location>
</feature>
<keyword evidence="3 7" id="KW-0813">Transport</keyword>
<reference evidence="10" key="1">
    <citation type="submission" date="2025-08" db="UniProtKB">
        <authorList>
            <consortium name="RefSeq"/>
        </authorList>
    </citation>
    <scope>IDENTIFICATION</scope>
</reference>
<dbReference type="PRINTS" id="PR00173">
    <property type="entry name" value="EDTRNSPORT"/>
</dbReference>
<dbReference type="GO" id="GO:0015501">
    <property type="term" value="F:glutamate:sodium symporter activity"/>
    <property type="evidence" value="ECO:0007669"/>
    <property type="project" value="TreeGrafter"/>
</dbReference>
<dbReference type="Proteomes" id="UP000694867">
    <property type="component" value="Unplaced"/>
</dbReference>
<dbReference type="GO" id="GO:0005886">
    <property type="term" value="C:plasma membrane"/>
    <property type="evidence" value="ECO:0007669"/>
    <property type="project" value="TreeGrafter"/>
</dbReference>
<evidence type="ECO:0000256" key="3">
    <source>
        <dbReference type="ARBA" id="ARBA00022448"/>
    </source>
</evidence>
<feature type="transmembrane region" description="Helical" evidence="7">
    <location>
        <begin position="374"/>
        <end position="399"/>
    </location>
</feature>
<dbReference type="GeneID" id="100909242"/>
<feature type="transmembrane region" description="Helical" evidence="7">
    <location>
        <begin position="124"/>
        <end position="147"/>
    </location>
</feature>
<comment type="similarity">
    <text evidence="2 7">Belongs to the dicarboxylate/amino acid:cation symporter (DAACS) (TC 2.A.23) family.</text>
</comment>
<evidence type="ECO:0000256" key="4">
    <source>
        <dbReference type="ARBA" id="ARBA00022692"/>
    </source>
</evidence>
<organism evidence="9 10">
    <name type="scientific">Galendromus occidentalis</name>
    <name type="common">western predatory mite</name>
    <dbReference type="NCBI Taxonomy" id="34638"/>
    <lineage>
        <taxon>Eukaryota</taxon>
        <taxon>Metazoa</taxon>
        <taxon>Ecdysozoa</taxon>
        <taxon>Arthropoda</taxon>
        <taxon>Chelicerata</taxon>
        <taxon>Arachnida</taxon>
        <taxon>Acari</taxon>
        <taxon>Parasitiformes</taxon>
        <taxon>Mesostigmata</taxon>
        <taxon>Gamasina</taxon>
        <taxon>Phytoseioidea</taxon>
        <taxon>Phytoseiidae</taxon>
        <taxon>Typhlodrominae</taxon>
        <taxon>Galendromus</taxon>
    </lineage>
</organism>
<dbReference type="Gene3D" id="1.10.3860.10">
    <property type="entry name" value="Sodium:dicarboxylate symporter"/>
    <property type="match status" value="1"/>
</dbReference>
<comment type="subcellular location">
    <subcellularLocation>
        <location evidence="1 7">Membrane</location>
        <topology evidence="1 7">Multi-pass membrane protein</topology>
    </subcellularLocation>
</comment>
<keyword evidence="4 7" id="KW-0812">Transmembrane</keyword>
<keyword evidence="5 7" id="KW-1133">Transmembrane helix</keyword>
<evidence type="ECO:0000256" key="7">
    <source>
        <dbReference type="RuleBase" id="RU361216"/>
    </source>
</evidence>
<dbReference type="GO" id="GO:0015175">
    <property type="term" value="F:neutral L-amino acid transmembrane transporter activity"/>
    <property type="evidence" value="ECO:0007669"/>
    <property type="project" value="TreeGrafter"/>
</dbReference>
<feature type="transmembrane region" description="Helical" evidence="7">
    <location>
        <begin position="411"/>
        <end position="435"/>
    </location>
</feature>
<evidence type="ECO:0000256" key="1">
    <source>
        <dbReference type="ARBA" id="ARBA00004141"/>
    </source>
</evidence>
<dbReference type="AlphaFoldDB" id="A0AAJ6VV45"/>
<name>A0AAJ6VV45_9ACAR</name>
<sequence>MVNSVQERAVCSMSKHIYRKSGSGYRAHQADASSSDSDMSTLVTVVAAIVRKNFFLVATIAGVIAGIALGVALRTFEPCAQTISVIELPGELFMRCLRLLILPMMIATIVTGSANLSGKAQGKMALLTLSIFMITSLLSALIGLIFVTAIHPGRDFGNVVQYDKEQGQTPTLVDTFLDLVRNAFPENLIEATTHSGYSAYQNKNLTQVDGSVKEISKRVWQVRSGTNSLGLIVFCIAFGSTIGSIGAQAEPLKNFFSALDAVIMKLVGIIMWSTPIGVCSLLCAKILEAGDILQLFHQMALFIFTVVSALSVELFALQPLLYFLTTRGNPFKLLLQLAYPGMCAFVCAASAPVMPLMLRTLEDKCGVDKRVAKFVVPIGVTVNMNGTACFIAAATMFIAQMNNISLELGDYFAVLITSTAVSIASTSVPSAALFLMAMTLSVIGAPISDVSLLFTTEWILDRCRTVNNCLGDGVTAAIVSHLCNLEEEPSDDGDTDVDKSKVAEDVPLNDPPV</sequence>
<dbReference type="SUPFAM" id="SSF118215">
    <property type="entry name" value="Proton glutamate symport protein"/>
    <property type="match status" value="1"/>
</dbReference>
<dbReference type="KEGG" id="goe:100909242"/>
<accession>A0AAJ6VV45</accession>
<feature type="region of interest" description="Disordered" evidence="8">
    <location>
        <begin position="488"/>
        <end position="513"/>
    </location>
</feature>
<feature type="transmembrane region" description="Helical" evidence="7">
    <location>
        <begin position="54"/>
        <end position="76"/>
    </location>
</feature>
<evidence type="ECO:0000256" key="6">
    <source>
        <dbReference type="ARBA" id="ARBA00023136"/>
    </source>
</evidence>
<dbReference type="InterPro" id="IPR036458">
    <property type="entry name" value="Na:dicarbo_symporter_sf"/>
</dbReference>
<dbReference type="PANTHER" id="PTHR11958:SF99">
    <property type="entry name" value="SODIUM-DEPENDENT EXCITATORY AMINO ACID TRANSPORTER GLT-6-RELATED"/>
    <property type="match status" value="1"/>
</dbReference>
<evidence type="ECO:0000256" key="8">
    <source>
        <dbReference type="SAM" id="MobiDB-lite"/>
    </source>
</evidence>
<keyword evidence="6 7" id="KW-0472">Membrane</keyword>
<keyword evidence="7" id="KW-0769">Symport</keyword>
<proteinExistence type="inferred from homology"/>
<dbReference type="PANTHER" id="PTHR11958">
    <property type="entry name" value="SODIUM/DICARBOXYLATE SYMPORTER-RELATED"/>
    <property type="match status" value="1"/>
</dbReference>
<protein>
    <recommendedName>
        <fullName evidence="7">Amino acid transporter</fullName>
    </recommendedName>
</protein>
<feature type="transmembrane region" description="Helical" evidence="7">
    <location>
        <begin position="228"/>
        <end position="249"/>
    </location>
</feature>
<keyword evidence="9" id="KW-1185">Reference proteome</keyword>
<feature type="transmembrane region" description="Helical" evidence="7">
    <location>
        <begin position="299"/>
        <end position="321"/>
    </location>
</feature>
<dbReference type="Pfam" id="PF00375">
    <property type="entry name" value="SDF"/>
    <property type="match status" value="1"/>
</dbReference>
<dbReference type="InterPro" id="IPR050746">
    <property type="entry name" value="DAACS"/>
</dbReference>
<evidence type="ECO:0000313" key="10">
    <source>
        <dbReference type="RefSeq" id="XP_003737125.1"/>
    </source>
</evidence>
<feature type="transmembrane region" description="Helical" evidence="7">
    <location>
        <begin position="269"/>
        <end position="287"/>
    </location>
</feature>
<dbReference type="GO" id="GO:0005313">
    <property type="term" value="F:L-glutamate transmembrane transporter activity"/>
    <property type="evidence" value="ECO:0007669"/>
    <property type="project" value="TreeGrafter"/>
</dbReference>
<dbReference type="RefSeq" id="XP_003737125.1">
    <property type="nucleotide sequence ID" value="XM_003737077.2"/>
</dbReference>
<evidence type="ECO:0000256" key="5">
    <source>
        <dbReference type="ARBA" id="ARBA00022989"/>
    </source>
</evidence>
<evidence type="ECO:0000256" key="2">
    <source>
        <dbReference type="ARBA" id="ARBA00006148"/>
    </source>
</evidence>
<evidence type="ECO:0000313" key="9">
    <source>
        <dbReference type="Proteomes" id="UP000694867"/>
    </source>
</evidence>